<gene>
    <name evidence="1" type="ORF">L3V18_11990</name>
</gene>
<dbReference type="Pfam" id="PF07311">
    <property type="entry name" value="Dodecin"/>
    <property type="match status" value="1"/>
</dbReference>
<comment type="caution">
    <text evidence="1">The sequence shown here is derived from an EMBL/GenBank/DDBJ whole genome shotgun (WGS) entry which is preliminary data.</text>
</comment>
<organism evidence="1 2">
    <name type="scientific">Marilutibacter chinensis</name>
    <dbReference type="NCBI Taxonomy" id="2912247"/>
    <lineage>
        <taxon>Bacteria</taxon>
        <taxon>Pseudomonadati</taxon>
        <taxon>Pseudomonadota</taxon>
        <taxon>Gammaproteobacteria</taxon>
        <taxon>Lysobacterales</taxon>
        <taxon>Lysobacteraceae</taxon>
        <taxon>Marilutibacter</taxon>
    </lineage>
</organism>
<evidence type="ECO:0000313" key="1">
    <source>
        <dbReference type="EMBL" id="MCF7222503.1"/>
    </source>
</evidence>
<dbReference type="RefSeq" id="WP_237055165.1">
    <property type="nucleotide sequence ID" value="NZ_JAKJPO010000007.1"/>
</dbReference>
<proteinExistence type="predicted"/>
<dbReference type="InterPro" id="IPR009923">
    <property type="entry name" value="Dodecin"/>
</dbReference>
<reference evidence="1" key="2">
    <citation type="submission" date="2022-01" db="EMBL/GenBank/DDBJ databases">
        <authorList>
            <person name="Zhou L.Y."/>
        </authorList>
    </citation>
    <scope>NUCLEOTIDE SEQUENCE</scope>
    <source>
        <strain evidence="1">TLK-CK17</strain>
    </source>
</reference>
<reference evidence="1" key="1">
    <citation type="submission" date="2022-01" db="EMBL/GenBank/DDBJ databases">
        <title>Lysobacter chinensis sp. nov., a bacterium isolated from cow dung compost.</title>
        <authorList>
            <person name="Liu Y."/>
        </authorList>
    </citation>
    <scope>NUCLEOTIDE SEQUENCE</scope>
    <source>
        <strain evidence="1">TLK-CK17</strain>
    </source>
</reference>
<dbReference type="SUPFAM" id="SSF89807">
    <property type="entry name" value="Dodecin-like"/>
    <property type="match status" value="1"/>
</dbReference>
<dbReference type="InterPro" id="IPR036694">
    <property type="entry name" value="Dodecin-like_sf"/>
</dbReference>
<protein>
    <submittedName>
        <fullName evidence="1">Dodecin family protein</fullName>
    </submittedName>
</protein>
<sequence>MSIAKVIELNAASSVGVEDAVKNGLKKCSESVKNIQGAWVSDIKVVTSPDGNVTEWRVNLRVTFVVE</sequence>
<dbReference type="Proteomes" id="UP001430796">
    <property type="component" value="Unassembled WGS sequence"/>
</dbReference>
<accession>A0ABS9HV06</accession>
<keyword evidence="2" id="KW-1185">Reference proteome</keyword>
<dbReference type="Gene3D" id="3.30.1660.10">
    <property type="entry name" value="Flavin-binding protein dodecin"/>
    <property type="match status" value="1"/>
</dbReference>
<evidence type="ECO:0000313" key="2">
    <source>
        <dbReference type="Proteomes" id="UP001430796"/>
    </source>
</evidence>
<name>A0ABS9HV06_9GAMM</name>
<dbReference type="InterPro" id="IPR025543">
    <property type="entry name" value="Dodecin-like"/>
</dbReference>
<dbReference type="EMBL" id="JAKJPO010000007">
    <property type="protein sequence ID" value="MCF7222503.1"/>
    <property type="molecule type" value="Genomic_DNA"/>
</dbReference>